<dbReference type="AlphaFoldDB" id="A0A9R1WRC9"/>
<evidence type="ECO:0000313" key="2">
    <source>
        <dbReference type="Proteomes" id="UP000235145"/>
    </source>
</evidence>
<dbReference type="Gene3D" id="2.40.50.140">
    <property type="entry name" value="Nucleic acid-binding proteins"/>
    <property type="match status" value="1"/>
</dbReference>
<name>A0A9R1WRC9_LACSA</name>
<gene>
    <name evidence="1" type="ORF">LSAT_V11C100044880</name>
</gene>
<protein>
    <submittedName>
        <fullName evidence="1">Uncharacterized protein</fullName>
    </submittedName>
</protein>
<organism evidence="1 2">
    <name type="scientific">Lactuca sativa</name>
    <name type="common">Garden lettuce</name>
    <dbReference type="NCBI Taxonomy" id="4236"/>
    <lineage>
        <taxon>Eukaryota</taxon>
        <taxon>Viridiplantae</taxon>
        <taxon>Streptophyta</taxon>
        <taxon>Embryophyta</taxon>
        <taxon>Tracheophyta</taxon>
        <taxon>Spermatophyta</taxon>
        <taxon>Magnoliopsida</taxon>
        <taxon>eudicotyledons</taxon>
        <taxon>Gunneridae</taxon>
        <taxon>Pentapetalae</taxon>
        <taxon>asterids</taxon>
        <taxon>campanulids</taxon>
        <taxon>Asterales</taxon>
        <taxon>Asteraceae</taxon>
        <taxon>Cichorioideae</taxon>
        <taxon>Cichorieae</taxon>
        <taxon>Lactucinae</taxon>
        <taxon>Lactuca</taxon>
    </lineage>
</organism>
<dbReference type="InterPro" id="IPR012340">
    <property type="entry name" value="NA-bd_OB-fold"/>
</dbReference>
<reference evidence="1 2" key="1">
    <citation type="journal article" date="2017" name="Nat. Commun.">
        <title>Genome assembly with in vitro proximity ligation data and whole-genome triplication in lettuce.</title>
        <authorList>
            <person name="Reyes-Chin-Wo S."/>
            <person name="Wang Z."/>
            <person name="Yang X."/>
            <person name="Kozik A."/>
            <person name="Arikit S."/>
            <person name="Song C."/>
            <person name="Xia L."/>
            <person name="Froenicke L."/>
            <person name="Lavelle D.O."/>
            <person name="Truco M.J."/>
            <person name="Xia R."/>
            <person name="Zhu S."/>
            <person name="Xu C."/>
            <person name="Xu H."/>
            <person name="Xu X."/>
            <person name="Cox K."/>
            <person name="Korf I."/>
            <person name="Meyers B.C."/>
            <person name="Michelmore R.W."/>
        </authorList>
    </citation>
    <scope>NUCLEOTIDE SEQUENCE [LARGE SCALE GENOMIC DNA]</scope>
    <source>
        <strain evidence="2">cv. Salinas</strain>
        <tissue evidence="1">Seedlings</tissue>
    </source>
</reference>
<sequence length="87" mass="10145">MQVALLDGFALKLNSYISEHQNENAFVIILLRMAKLKTWGGQPQVGNCLSGSRLHINDDMHHIPEFKKAYVFNEYDIIIYYFIFTYS</sequence>
<keyword evidence="2" id="KW-1185">Reference proteome</keyword>
<evidence type="ECO:0000313" key="1">
    <source>
        <dbReference type="EMBL" id="KAJ0228303.1"/>
    </source>
</evidence>
<dbReference type="EMBL" id="NBSK02000001">
    <property type="protein sequence ID" value="KAJ0228303.1"/>
    <property type="molecule type" value="Genomic_DNA"/>
</dbReference>
<dbReference type="Proteomes" id="UP000235145">
    <property type="component" value="Unassembled WGS sequence"/>
</dbReference>
<comment type="caution">
    <text evidence="1">The sequence shown here is derived from an EMBL/GenBank/DDBJ whole genome shotgun (WGS) entry which is preliminary data.</text>
</comment>
<accession>A0A9R1WRC9</accession>
<proteinExistence type="predicted"/>